<feature type="region of interest" description="Disordered" evidence="6">
    <location>
        <begin position="1"/>
        <end position="70"/>
    </location>
</feature>
<gene>
    <name evidence="9 10" type="primary">LOC111137109</name>
</gene>
<dbReference type="GO" id="GO:0016020">
    <property type="term" value="C:membrane"/>
    <property type="evidence" value="ECO:0007669"/>
    <property type="project" value="UniProtKB-SubCell"/>
</dbReference>
<feature type="transmembrane region" description="Helical" evidence="7">
    <location>
        <begin position="227"/>
        <end position="247"/>
    </location>
</feature>
<keyword evidence="3 7" id="KW-0812">Transmembrane</keyword>
<keyword evidence="5 7" id="KW-0472">Membrane</keyword>
<dbReference type="OrthoDB" id="1641903at2759"/>
<sequence>MDSTEGRTVIPLSFVSTSSGHDECRNGTSNEGFQEDPLGSPSFQETPETDRQSPEEDRVNGLPPPSYNGQYTENIAKKIEQGGPVIEQEDRPLVYRIGDATPIHLTLFFAMQQALLSLSTSLAVSLLVAEYACAEHDEDFKSRLLASTLFMNGITTLLMVTIGVRLPLYQGATPDYVAPLVAMAAIDKDRCQMNTTYFNASSNTTETIPANQDDVILYHIQTLQGSLMLAGAIHFVVGATGLVGILLRFIGPVTIVPTLLLMGIYIVTSVIKFAQVHWGISSMTCAIAIILSLYLAKFNMPIPVWTRKKSCHVIRYPFHQVFAILIAIVIGWVVSIILTEAGVFDSATSVKDKLYYARTDSRSYVIANAKWFQFPYPGQFGLVRFSVSAFVGFFIATIASILDSIGDYYACATTCRVPPPPPHAVNRGIAIEGLCTILSGALGCGHGTTTYGGNIGAIGLTRVASRHVFVCVSLVYILFGVIAKFSAIFITIPHPVLGGALIIMFGMVNGVVLSNLQSVDLTSTRNSAIIGTSLLVGLMMPRWIERYPDTIDTGNPEIDDVLKMLLGNPNMVGAIMSCFLDNTVPGSPEERGITAWQTVDEDSVTSGSYQEGFEVYKPWLPGRLSNARFMTYIPFMPNPKKGHSRATSIGGSRQKKKGGLWTHKCQQHMISNNGSYASSKRRTHPVNRENTRVI</sequence>
<feature type="compositionally biased region" description="Basic and acidic residues" evidence="6">
    <location>
        <begin position="48"/>
        <end position="59"/>
    </location>
</feature>
<protein>
    <submittedName>
        <fullName evidence="9 10">Solute carrier family 23 member 1-like isoform X1</fullName>
    </submittedName>
</protein>
<keyword evidence="8" id="KW-1185">Reference proteome</keyword>
<feature type="transmembrane region" description="Helical" evidence="7">
    <location>
        <begin position="468"/>
        <end position="490"/>
    </location>
</feature>
<dbReference type="PANTHER" id="PTHR11119">
    <property type="entry name" value="XANTHINE-URACIL / VITAMIN C PERMEASE FAMILY MEMBER"/>
    <property type="match status" value="1"/>
</dbReference>
<accession>A0A8B8EVS3</accession>
<feature type="transmembrane region" description="Helical" evidence="7">
    <location>
        <begin position="317"/>
        <end position="338"/>
    </location>
</feature>
<feature type="transmembrane region" description="Helical" evidence="7">
    <location>
        <begin position="382"/>
        <end position="402"/>
    </location>
</feature>
<dbReference type="RefSeq" id="XP_022344082.1">
    <property type="nucleotide sequence ID" value="XM_022488374.1"/>
</dbReference>
<dbReference type="Pfam" id="PF00860">
    <property type="entry name" value="Xan_ur_permease"/>
    <property type="match status" value="1"/>
</dbReference>
<evidence type="ECO:0000256" key="6">
    <source>
        <dbReference type="SAM" id="MobiDB-lite"/>
    </source>
</evidence>
<comment type="similarity">
    <text evidence="2">Belongs to the nucleobase:cation symporter-2 (NCS2) (TC 2.A.40) family.</text>
</comment>
<keyword evidence="4 7" id="KW-1133">Transmembrane helix</keyword>
<name>A0A8B8EVS3_CRAVI</name>
<evidence type="ECO:0000256" key="7">
    <source>
        <dbReference type="SAM" id="Phobius"/>
    </source>
</evidence>
<feature type="compositionally biased region" description="Polar residues" evidence="6">
    <location>
        <begin position="668"/>
        <end position="678"/>
    </location>
</feature>
<organism evidence="8 9">
    <name type="scientific">Crassostrea virginica</name>
    <name type="common">Eastern oyster</name>
    <dbReference type="NCBI Taxonomy" id="6565"/>
    <lineage>
        <taxon>Eukaryota</taxon>
        <taxon>Metazoa</taxon>
        <taxon>Spiralia</taxon>
        <taxon>Lophotrochozoa</taxon>
        <taxon>Mollusca</taxon>
        <taxon>Bivalvia</taxon>
        <taxon>Autobranchia</taxon>
        <taxon>Pteriomorphia</taxon>
        <taxon>Ostreida</taxon>
        <taxon>Ostreoidea</taxon>
        <taxon>Ostreidae</taxon>
        <taxon>Crassostrea</taxon>
    </lineage>
</organism>
<dbReference type="Proteomes" id="UP000694844">
    <property type="component" value="Chromosome 5"/>
</dbReference>
<comment type="subcellular location">
    <subcellularLocation>
        <location evidence="1">Membrane</location>
        <topology evidence="1">Multi-pass membrane protein</topology>
    </subcellularLocation>
</comment>
<evidence type="ECO:0000313" key="10">
    <source>
        <dbReference type="RefSeq" id="XP_022344082.1"/>
    </source>
</evidence>
<dbReference type="GeneID" id="111137109"/>
<feature type="region of interest" description="Disordered" evidence="6">
    <location>
        <begin position="641"/>
        <end position="694"/>
    </location>
</feature>
<feature type="transmembrane region" description="Helical" evidence="7">
    <location>
        <begin position="144"/>
        <end position="164"/>
    </location>
</feature>
<dbReference type="InterPro" id="IPR006043">
    <property type="entry name" value="NCS2"/>
</dbReference>
<feature type="transmembrane region" description="Helical" evidence="7">
    <location>
        <begin position="277"/>
        <end position="296"/>
    </location>
</feature>
<evidence type="ECO:0000256" key="3">
    <source>
        <dbReference type="ARBA" id="ARBA00022692"/>
    </source>
</evidence>
<feature type="transmembrane region" description="Helical" evidence="7">
    <location>
        <begin position="254"/>
        <end position="271"/>
    </location>
</feature>
<evidence type="ECO:0000256" key="4">
    <source>
        <dbReference type="ARBA" id="ARBA00022989"/>
    </source>
</evidence>
<evidence type="ECO:0000256" key="1">
    <source>
        <dbReference type="ARBA" id="ARBA00004141"/>
    </source>
</evidence>
<dbReference type="RefSeq" id="XP_022344081.1">
    <property type="nucleotide sequence ID" value="XM_022488373.1"/>
</dbReference>
<dbReference type="NCBIfam" id="NF037981">
    <property type="entry name" value="NCS2_1"/>
    <property type="match status" value="1"/>
</dbReference>
<proteinExistence type="inferred from homology"/>
<evidence type="ECO:0000313" key="9">
    <source>
        <dbReference type="RefSeq" id="XP_022344081.1"/>
    </source>
</evidence>
<reference evidence="9 10" key="1">
    <citation type="submission" date="2025-04" db="UniProtKB">
        <authorList>
            <consortium name="RefSeq"/>
        </authorList>
    </citation>
    <scope>IDENTIFICATION</scope>
    <source>
        <tissue evidence="9 10">Whole sample</tissue>
    </source>
</reference>
<dbReference type="KEGG" id="cvn:111137109"/>
<dbReference type="GO" id="GO:0022857">
    <property type="term" value="F:transmembrane transporter activity"/>
    <property type="evidence" value="ECO:0007669"/>
    <property type="project" value="InterPro"/>
</dbReference>
<feature type="transmembrane region" description="Helical" evidence="7">
    <location>
        <begin position="496"/>
        <end position="516"/>
    </location>
</feature>
<dbReference type="AlphaFoldDB" id="A0A8B8EVS3"/>
<evidence type="ECO:0000256" key="5">
    <source>
        <dbReference type="ARBA" id="ARBA00023136"/>
    </source>
</evidence>
<evidence type="ECO:0000313" key="8">
    <source>
        <dbReference type="Proteomes" id="UP000694844"/>
    </source>
</evidence>
<evidence type="ECO:0000256" key="2">
    <source>
        <dbReference type="ARBA" id="ARBA00008821"/>
    </source>
</evidence>